<keyword evidence="6" id="KW-1185">Reference proteome</keyword>
<dbReference type="InterPro" id="IPR020845">
    <property type="entry name" value="AMP-binding_CS"/>
</dbReference>
<feature type="domain" description="AMP-binding enzyme C-terminal" evidence="4">
    <location>
        <begin position="409"/>
        <end position="485"/>
    </location>
</feature>
<accession>E1ZE54</accession>
<dbReference type="RefSeq" id="XP_005847910.1">
    <property type="nucleotide sequence ID" value="XM_005847848.1"/>
</dbReference>
<dbReference type="PANTHER" id="PTHR43201">
    <property type="entry name" value="ACYL-COA SYNTHETASE"/>
    <property type="match status" value="1"/>
</dbReference>
<dbReference type="OrthoDB" id="10253115at2759"/>
<sequence length="493" mass="52192">VVDCAAGSGRQLTYAQLFERAAALAAHMRGAGVRRGDRIAILSRNSSHVIELHFAAAAIHAVVVNLNIHLAPCELAFICADAAPKLVFADVHCAPALLAAHASVLQSRAAYEACLAGAAAGGRAGAQLAGVCAEVLADGSEEDGFHLYYTSGTTGVPKGVLLSHRIVMHHAVGTIKEMNLSRHDVWGHFAPMFHLVDVFAVYAITLVGGRHVTLPTFTPQDTLLAIERERVSATNIASTMVAMLVNNPLVEQLDLTSLRVLSCGGSPQSPAVVVRAIAVFGCEFFLSYGMTECCGKISMSILPPRGMLHGLALVTSSGRPFELISVRVVGEDGNDVAKDSQQVGEVWVRGPTVFSGYWGLPAATAESFAEGGWFKTGDLATAAPNNYIHVVDRKKDMLLVGGENVYTTEVEAVLYGHPSVHQAAVFGMPSRIMGELVGAAVTLRPEAAGTTPRELIDWCAARLAHFKVPAAVHILPKMPTTGSGKILKTELRK</sequence>
<keyword evidence="2" id="KW-0436">Ligase</keyword>
<dbReference type="Pfam" id="PF00501">
    <property type="entry name" value="AMP-binding"/>
    <property type="match status" value="1"/>
</dbReference>
<dbReference type="KEGG" id="cvr:CHLNCDRAFT_7741"/>
<dbReference type="InterPro" id="IPR000873">
    <property type="entry name" value="AMP-dep_synth/lig_dom"/>
</dbReference>
<evidence type="ECO:0000313" key="6">
    <source>
        <dbReference type="Proteomes" id="UP000008141"/>
    </source>
</evidence>
<proteinExistence type="inferred from homology"/>
<dbReference type="PROSITE" id="PS00455">
    <property type="entry name" value="AMP_BINDING"/>
    <property type="match status" value="1"/>
</dbReference>
<dbReference type="InParanoid" id="E1ZE54"/>
<dbReference type="PANTHER" id="PTHR43201:SF5">
    <property type="entry name" value="MEDIUM-CHAIN ACYL-COA LIGASE ACSF2, MITOCHONDRIAL"/>
    <property type="match status" value="1"/>
</dbReference>
<dbReference type="InterPro" id="IPR045851">
    <property type="entry name" value="AMP-bd_C_sf"/>
</dbReference>
<dbReference type="Gene3D" id="3.30.300.30">
    <property type="match status" value="1"/>
</dbReference>
<dbReference type="eggNOG" id="KOG1176">
    <property type="taxonomic scope" value="Eukaryota"/>
</dbReference>
<dbReference type="OMA" id="THNSIHA"/>
<name>E1ZE54_CHLVA</name>
<dbReference type="FunCoup" id="E1ZE54">
    <property type="interactions" value="144"/>
</dbReference>
<dbReference type="Pfam" id="PF13193">
    <property type="entry name" value="AMP-binding_C"/>
    <property type="match status" value="1"/>
</dbReference>
<feature type="non-terminal residue" evidence="5">
    <location>
        <position position="1"/>
    </location>
</feature>
<evidence type="ECO:0008006" key="7">
    <source>
        <dbReference type="Google" id="ProtNLM"/>
    </source>
</evidence>
<protein>
    <recommendedName>
        <fullName evidence="7">AMP-dependent synthetase/ligase domain-containing protein</fullName>
    </recommendedName>
</protein>
<dbReference type="GeneID" id="17355304"/>
<feature type="non-terminal residue" evidence="5">
    <location>
        <position position="493"/>
    </location>
</feature>
<dbReference type="STRING" id="554065.E1ZE54"/>
<organism evidence="6">
    <name type="scientific">Chlorella variabilis</name>
    <name type="common">Green alga</name>
    <dbReference type="NCBI Taxonomy" id="554065"/>
    <lineage>
        <taxon>Eukaryota</taxon>
        <taxon>Viridiplantae</taxon>
        <taxon>Chlorophyta</taxon>
        <taxon>core chlorophytes</taxon>
        <taxon>Trebouxiophyceae</taxon>
        <taxon>Chlorellales</taxon>
        <taxon>Chlorellaceae</taxon>
        <taxon>Chlorella clade</taxon>
        <taxon>Chlorella</taxon>
    </lineage>
</organism>
<evidence type="ECO:0000256" key="2">
    <source>
        <dbReference type="ARBA" id="ARBA00022598"/>
    </source>
</evidence>
<dbReference type="EMBL" id="GL433843">
    <property type="protein sequence ID" value="EFN55808.1"/>
    <property type="molecule type" value="Genomic_DNA"/>
</dbReference>
<evidence type="ECO:0000313" key="5">
    <source>
        <dbReference type="EMBL" id="EFN55808.1"/>
    </source>
</evidence>
<feature type="domain" description="AMP-dependent synthetase/ligase" evidence="3">
    <location>
        <begin position="7"/>
        <end position="358"/>
    </location>
</feature>
<reference evidence="5 6" key="1">
    <citation type="journal article" date="2010" name="Plant Cell">
        <title>The Chlorella variabilis NC64A genome reveals adaptation to photosymbiosis, coevolution with viruses, and cryptic sex.</title>
        <authorList>
            <person name="Blanc G."/>
            <person name="Duncan G."/>
            <person name="Agarkova I."/>
            <person name="Borodovsky M."/>
            <person name="Gurnon J."/>
            <person name="Kuo A."/>
            <person name="Lindquist E."/>
            <person name="Lucas S."/>
            <person name="Pangilinan J."/>
            <person name="Polle J."/>
            <person name="Salamov A."/>
            <person name="Terry A."/>
            <person name="Yamada T."/>
            <person name="Dunigan D.D."/>
            <person name="Grigoriev I.V."/>
            <person name="Claverie J.M."/>
            <person name="Van Etten J.L."/>
        </authorList>
    </citation>
    <scope>NUCLEOTIDE SEQUENCE [LARGE SCALE GENOMIC DNA]</scope>
    <source>
        <strain evidence="5 6">NC64A</strain>
    </source>
</reference>
<dbReference type="Gene3D" id="3.40.50.12780">
    <property type="entry name" value="N-terminal domain of ligase-like"/>
    <property type="match status" value="1"/>
</dbReference>
<dbReference type="InterPro" id="IPR042099">
    <property type="entry name" value="ANL_N_sf"/>
</dbReference>
<dbReference type="SUPFAM" id="SSF56801">
    <property type="entry name" value="Acetyl-CoA synthetase-like"/>
    <property type="match status" value="1"/>
</dbReference>
<dbReference type="AlphaFoldDB" id="E1ZE54"/>
<dbReference type="InterPro" id="IPR025110">
    <property type="entry name" value="AMP-bd_C"/>
</dbReference>
<dbReference type="GO" id="GO:0006631">
    <property type="term" value="P:fatty acid metabolic process"/>
    <property type="evidence" value="ECO:0007669"/>
    <property type="project" value="TreeGrafter"/>
</dbReference>
<evidence type="ECO:0000259" key="3">
    <source>
        <dbReference type="Pfam" id="PF00501"/>
    </source>
</evidence>
<dbReference type="Proteomes" id="UP000008141">
    <property type="component" value="Unassembled WGS sequence"/>
</dbReference>
<gene>
    <name evidence="5" type="ORF">CHLNCDRAFT_7741</name>
</gene>
<dbReference type="GO" id="GO:0031956">
    <property type="term" value="F:medium-chain fatty acid-CoA ligase activity"/>
    <property type="evidence" value="ECO:0007669"/>
    <property type="project" value="TreeGrafter"/>
</dbReference>
<evidence type="ECO:0000259" key="4">
    <source>
        <dbReference type="Pfam" id="PF13193"/>
    </source>
</evidence>
<evidence type="ECO:0000256" key="1">
    <source>
        <dbReference type="ARBA" id="ARBA00006432"/>
    </source>
</evidence>
<comment type="similarity">
    <text evidence="1">Belongs to the ATP-dependent AMP-binding enzyme family.</text>
</comment>